<gene>
    <name evidence="2" type="ORF">THAOC_35291</name>
</gene>
<evidence type="ECO:0000313" key="2">
    <source>
        <dbReference type="EMBL" id="EJK46065.1"/>
    </source>
</evidence>
<reference evidence="2 3" key="1">
    <citation type="journal article" date="2012" name="Genome Biol.">
        <title>Genome and low-iron response of an oceanic diatom adapted to chronic iron limitation.</title>
        <authorList>
            <person name="Lommer M."/>
            <person name="Specht M."/>
            <person name="Roy A.S."/>
            <person name="Kraemer L."/>
            <person name="Andreson R."/>
            <person name="Gutowska M.A."/>
            <person name="Wolf J."/>
            <person name="Bergner S.V."/>
            <person name="Schilhabel M.B."/>
            <person name="Klostermeier U.C."/>
            <person name="Beiko R.G."/>
            <person name="Rosenstiel P."/>
            <person name="Hippler M."/>
            <person name="Laroche J."/>
        </authorList>
    </citation>
    <scope>NUCLEOTIDE SEQUENCE [LARGE SCALE GENOMIC DNA]</scope>
    <source>
        <strain evidence="2 3">CCMP1005</strain>
    </source>
</reference>
<protein>
    <submittedName>
        <fullName evidence="2">Uncharacterized protein</fullName>
    </submittedName>
</protein>
<name>K0R213_THAOC</name>
<feature type="region of interest" description="Disordered" evidence="1">
    <location>
        <begin position="130"/>
        <end position="150"/>
    </location>
</feature>
<organism evidence="2 3">
    <name type="scientific">Thalassiosira oceanica</name>
    <name type="common">Marine diatom</name>
    <dbReference type="NCBI Taxonomy" id="159749"/>
    <lineage>
        <taxon>Eukaryota</taxon>
        <taxon>Sar</taxon>
        <taxon>Stramenopiles</taxon>
        <taxon>Ochrophyta</taxon>
        <taxon>Bacillariophyta</taxon>
        <taxon>Coscinodiscophyceae</taxon>
        <taxon>Thalassiosirophycidae</taxon>
        <taxon>Thalassiosirales</taxon>
        <taxon>Thalassiosiraceae</taxon>
        <taxon>Thalassiosira</taxon>
    </lineage>
</organism>
<dbReference type="EMBL" id="AGNL01048021">
    <property type="protein sequence ID" value="EJK46065.1"/>
    <property type="molecule type" value="Genomic_DNA"/>
</dbReference>
<comment type="caution">
    <text evidence="2">The sequence shown here is derived from an EMBL/GenBank/DDBJ whole genome shotgun (WGS) entry which is preliminary data.</text>
</comment>
<sequence length="150" mass="16266">MGGERRRWEEGGVAAGNRSRLIDVRTASGGASHMPLVEEADLFLSSSTAAIERPESSGWVEEALEAGPRWEGQGPNLTEVLERVDASDDAAKKESFETKLKTFDRDRETRAPGPSHGRIFRVLESPKDDLAIPASGCKEDDARTGTKGID</sequence>
<proteinExistence type="predicted"/>
<feature type="compositionally biased region" description="Basic and acidic residues" evidence="1">
    <location>
        <begin position="137"/>
        <end position="150"/>
    </location>
</feature>
<dbReference type="AlphaFoldDB" id="K0R213"/>
<accession>K0R213</accession>
<evidence type="ECO:0000256" key="1">
    <source>
        <dbReference type="SAM" id="MobiDB-lite"/>
    </source>
</evidence>
<evidence type="ECO:0000313" key="3">
    <source>
        <dbReference type="Proteomes" id="UP000266841"/>
    </source>
</evidence>
<keyword evidence="3" id="KW-1185">Reference proteome</keyword>
<dbReference type="Proteomes" id="UP000266841">
    <property type="component" value="Unassembled WGS sequence"/>
</dbReference>